<sequence>MSRSHRPIGRRRRAAVTAGVAALSLIALTACSSDFDEPADSDATGAPTGDSSAPLTIMIGSSGPAETTTVQNTAKAFTEKTGIEVTVVPAQDLTQQLGQAFSGGNPPDLFYVDPARVGLYAQDGNLYPYGKDVDLTEYDATTLESYTIDGEVQCVPKESAGVLALSINTDIWEAAGLTDADVPTTWDQLHEVAQKLTDDDHVGLSFGATRDRVGAFMVGAGGWFLNDDNSEVRADSPENLEALTYLQDMLKDGSFAWAADVGAGWGGEAFGMQKAAMTVEGGWLPSVMSSDYPDVKYTTVAMPAGPDGIGTLNFSNCWGVAAASKNIPGAVELVQFFESDEQAKAAAESFGATPARLSLADWTTENFPEQVVYLDNLDRSKGPVPVPGFDSVLADFDSKLEGLKTGDPAQMLKDVQSNGEAALEAAQG</sequence>
<evidence type="ECO:0000256" key="1">
    <source>
        <dbReference type="ARBA" id="ARBA00008520"/>
    </source>
</evidence>
<feature type="chain" id="PRO_5047487778" evidence="4">
    <location>
        <begin position="30"/>
        <end position="428"/>
    </location>
</feature>
<name>A0ABS5TV49_9CELL</name>
<evidence type="ECO:0000313" key="5">
    <source>
        <dbReference type="EMBL" id="MBT0992982.1"/>
    </source>
</evidence>
<evidence type="ECO:0000313" key="6">
    <source>
        <dbReference type="Proteomes" id="UP000722125"/>
    </source>
</evidence>
<gene>
    <name evidence="5" type="ORF">KIN34_01585</name>
</gene>
<dbReference type="PROSITE" id="PS51257">
    <property type="entry name" value="PROKAR_LIPOPROTEIN"/>
    <property type="match status" value="1"/>
</dbReference>
<organism evidence="5 6">
    <name type="scientific">Cellulomonas fulva</name>
    <dbReference type="NCBI Taxonomy" id="2835530"/>
    <lineage>
        <taxon>Bacteria</taxon>
        <taxon>Bacillati</taxon>
        <taxon>Actinomycetota</taxon>
        <taxon>Actinomycetes</taxon>
        <taxon>Micrococcales</taxon>
        <taxon>Cellulomonadaceae</taxon>
        <taxon>Cellulomonas</taxon>
    </lineage>
</organism>
<dbReference type="EMBL" id="JAHBOH010000001">
    <property type="protein sequence ID" value="MBT0992982.1"/>
    <property type="molecule type" value="Genomic_DNA"/>
</dbReference>
<comment type="caution">
    <text evidence="5">The sequence shown here is derived from an EMBL/GenBank/DDBJ whole genome shotgun (WGS) entry which is preliminary data.</text>
</comment>
<dbReference type="SUPFAM" id="SSF53850">
    <property type="entry name" value="Periplasmic binding protein-like II"/>
    <property type="match status" value="1"/>
</dbReference>
<evidence type="ECO:0000256" key="4">
    <source>
        <dbReference type="SAM" id="SignalP"/>
    </source>
</evidence>
<dbReference type="Pfam" id="PF13416">
    <property type="entry name" value="SBP_bac_8"/>
    <property type="match status" value="1"/>
</dbReference>
<accession>A0ABS5TV49</accession>
<dbReference type="RefSeq" id="WP_214345962.1">
    <property type="nucleotide sequence ID" value="NZ_JAHBOH010000001.1"/>
</dbReference>
<keyword evidence="2" id="KW-0813">Transport</keyword>
<dbReference type="InterPro" id="IPR006059">
    <property type="entry name" value="SBP"/>
</dbReference>
<dbReference type="Gene3D" id="3.40.190.10">
    <property type="entry name" value="Periplasmic binding protein-like II"/>
    <property type="match status" value="1"/>
</dbReference>
<dbReference type="PANTHER" id="PTHR30061:SF50">
    <property type="entry name" value="MALTOSE_MALTODEXTRIN-BINDING PERIPLASMIC PROTEIN"/>
    <property type="match status" value="1"/>
</dbReference>
<feature type="signal peptide" evidence="4">
    <location>
        <begin position="1"/>
        <end position="29"/>
    </location>
</feature>
<protein>
    <submittedName>
        <fullName evidence="5">Extracellular solute-binding protein</fullName>
    </submittedName>
</protein>
<comment type="similarity">
    <text evidence="1">Belongs to the bacterial solute-binding protein 1 family.</text>
</comment>
<keyword evidence="6" id="KW-1185">Reference proteome</keyword>
<proteinExistence type="inferred from homology"/>
<dbReference type="Proteomes" id="UP000722125">
    <property type="component" value="Unassembled WGS sequence"/>
</dbReference>
<dbReference type="PANTHER" id="PTHR30061">
    <property type="entry name" value="MALTOSE-BINDING PERIPLASMIC PROTEIN"/>
    <property type="match status" value="1"/>
</dbReference>
<evidence type="ECO:0000256" key="3">
    <source>
        <dbReference type="ARBA" id="ARBA00022729"/>
    </source>
</evidence>
<reference evidence="5 6" key="1">
    <citation type="submission" date="2021-05" db="EMBL/GenBank/DDBJ databases">
        <title>Description of Cellulomonas sp. DKR-3 sp. nov.</title>
        <authorList>
            <person name="Dahal R.H."/>
            <person name="Chaudhary D.K."/>
        </authorList>
    </citation>
    <scope>NUCLEOTIDE SEQUENCE [LARGE SCALE GENOMIC DNA]</scope>
    <source>
        <strain evidence="5 6">DKR-3</strain>
    </source>
</reference>
<evidence type="ECO:0000256" key="2">
    <source>
        <dbReference type="ARBA" id="ARBA00022448"/>
    </source>
</evidence>
<keyword evidence="3 4" id="KW-0732">Signal</keyword>